<sequence length="147" mass="17171">MNKAAQQYWNDFWEGKDKPELVDAWQFGDDPDYLAQLVIDGIKTATCSGYVFYELENAPLPKVDDYSILLNSKDEPVAIIRTVEVTIQSMNEVPEEFAIAEGEGDRTYQYWRDVHVKFFTEELRKIGREFSEDMLLVCERFKLIDVK</sequence>
<dbReference type="Gene3D" id="3.10.400.10">
    <property type="entry name" value="Sulfate adenylyltransferase"/>
    <property type="match status" value="1"/>
</dbReference>
<dbReference type="EMBL" id="SLUB01000012">
    <property type="protein sequence ID" value="THE13074.1"/>
    <property type="molecule type" value="Genomic_DNA"/>
</dbReference>
<dbReference type="PANTHER" id="PTHR39203">
    <property type="entry name" value="CYTOPLASMIC PROTEIN-RELATED"/>
    <property type="match status" value="1"/>
</dbReference>
<organism evidence="2 3">
    <name type="scientific">Bacillus timonensis</name>
    <dbReference type="NCBI Taxonomy" id="1033734"/>
    <lineage>
        <taxon>Bacteria</taxon>
        <taxon>Bacillati</taxon>
        <taxon>Bacillota</taxon>
        <taxon>Bacilli</taxon>
        <taxon>Bacillales</taxon>
        <taxon>Bacillaceae</taxon>
        <taxon>Bacillus</taxon>
    </lineage>
</organism>
<proteinExistence type="predicted"/>
<dbReference type="InterPro" id="IPR007374">
    <property type="entry name" value="ASCH_domain"/>
</dbReference>
<dbReference type="SMART" id="SM01022">
    <property type="entry name" value="ASCH"/>
    <property type="match status" value="1"/>
</dbReference>
<dbReference type="Pfam" id="PF04266">
    <property type="entry name" value="ASCH"/>
    <property type="match status" value="1"/>
</dbReference>
<name>A0A4S3PUA7_9BACI</name>
<dbReference type="PANTHER" id="PTHR39203:SF1">
    <property type="entry name" value="CYTOPLASMIC PROTEIN"/>
    <property type="match status" value="1"/>
</dbReference>
<dbReference type="CDD" id="cd06553">
    <property type="entry name" value="ASCH_Ef3133_like"/>
    <property type="match status" value="1"/>
</dbReference>
<dbReference type="RefSeq" id="WP_136379350.1">
    <property type="nucleotide sequence ID" value="NZ_SLUB01000012.1"/>
</dbReference>
<evidence type="ECO:0000313" key="3">
    <source>
        <dbReference type="Proteomes" id="UP000306477"/>
    </source>
</evidence>
<dbReference type="InterPro" id="IPR009326">
    <property type="entry name" value="DUF984"/>
</dbReference>
<dbReference type="OrthoDB" id="9807542at2"/>
<evidence type="ECO:0000313" key="2">
    <source>
        <dbReference type="EMBL" id="THE13074.1"/>
    </source>
</evidence>
<comment type="caution">
    <text evidence="2">The sequence shown here is derived from an EMBL/GenBank/DDBJ whole genome shotgun (WGS) entry which is preliminary data.</text>
</comment>
<evidence type="ECO:0000259" key="1">
    <source>
        <dbReference type="SMART" id="SM01022"/>
    </source>
</evidence>
<dbReference type="SUPFAM" id="SSF88697">
    <property type="entry name" value="PUA domain-like"/>
    <property type="match status" value="1"/>
</dbReference>
<accession>A0A4S3PUA7</accession>
<protein>
    <submittedName>
        <fullName evidence="2">ASCH domain-containing protein</fullName>
    </submittedName>
</protein>
<dbReference type="InterPro" id="IPR015947">
    <property type="entry name" value="PUA-like_sf"/>
</dbReference>
<dbReference type="PIRSF" id="PIRSF021320">
    <property type="entry name" value="DUF984"/>
    <property type="match status" value="1"/>
</dbReference>
<feature type="domain" description="ASCH" evidence="1">
    <location>
        <begin position="25"/>
        <end position="145"/>
    </location>
</feature>
<dbReference type="AlphaFoldDB" id="A0A4S3PUA7"/>
<reference evidence="2 3" key="1">
    <citation type="journal article" date="2019" name="Indoor Air">
        <title>Impacts of indoor surface finishes on bacterial viability.</title>
        <authorList>
            <person name="Hu J."/>
            <person name="Maamar S.B."/>
            <person name="Glawe A.J."/>
            <person name="Gottel N."/>
            <person name="Gilbert J.A."/>
            <person name="Hartmann E.M."/>
        </authorList>
    </citation>
    <scope>NUCLEOTIDE SEQUENCE [LARGE SCALE GENOMIC DNA]</scope>
    <source>
        <strain evidence="2 3">AF060A6</strain>
    </source>
</reference>
<dbReference type="Proteomes" id="UP000306477">
    <property type="component" value="Unassembled WGS sequence"/>
</dbReference>
<gene>
    <name evidence="2" type="ORF">E1I69_09395</name>
</gene>
<keyword evidence="3" id="KW-1185">Reference proteome</keyword>